<dbReference type="EMBL" id="FP476056">
    <property type="protein sequence ID" value="CAZ95147.1"/>
    <property type="molecule type" value="Genomic_DNA"/>
</dbReference>
<evidence type="ECO:0000313" key="3">
    <source>
        <dbReference type="Proteomes" id="UP000008898"/>
    </source>
</evidence>
<reference evidence="2 3" key="2">
    <citation type="journal article" date="2012" name="Environ. Microbiol.">
        <title>Characterization of the first alginolytic operons in a marine bacterium: from their emergence in marine Flavobacteriia to their independent transfers to marine Proteobacteria and human gut Bacteroides.</title>
        <authorList>
            <person name="Thomas F."/>
            <person name="Barbeyron T."/>
            <person name="Tonon T."/>
            <person name="Genicot S."/>
            <person name="Czjzek M."/>
            <person name="Michel G."/>
        </authorList>
    </citation>
    <scope>NUCLEOTIDE SEQUENCE [LARGE SCALE GENOMIC DNA]</scope>
    <source>
        <strain evidence="3">DSM 12802 / CCUG 47099 / CIP 106680 / NCIMB 13871 / Dsij</strain>
    </source>
</reference>
<dbReference type="STRING" id="63186.ZOBELLIA_1090"/>
<gene>
    <name evidence="2" type="ordered locus">zobellia_1090</name>
</gene>
<dbReference type="HOGENOM" id="CLU_3175088_0_0_10"/>
<evidence type="ECO:0000313" key="2">
    <source>
        <dbReference type="EMBL" id="CAZ95147.1"/>
    </source>
</evidence>
<protein>
    <submittedName>
        <fullName evidence="2">Uncharacterized protein</fullName>
    </submittedName>
</protein>
<name>G0L2R6_ZOBGA</name>
<organism evidence="2 3">
    <name type="scientific">Zobellia galactanivorans (strain DSM 12802 / CCUG 47099 / CIP 106680 / NCIMB 13871 / Dsij)</name>
    <dbReference type="NCBI Taxonomy" id="63186"/>
    <lineage>
        <taxon>Bacteria</taxon>
        <taxon>Pseudomonadati</taxon>
        <taxon>Bacteroidota</taxon>
        <taxon>Flavobacteriia</taxon>
        <taxon>Flavobacteriales</taxon>
        <taxon>Flavobacteriaceae</taxon>
        <taxon>Zobellia</taxon>
    </lineage>
</organism>
<dbReference type="AlphaFoldDB" id="G0L2R6"/>
<reference evidence="3" key="1">
    <citation type="submission" date="2009-07" db="EMBL/GenBank/DDBJ databases">
        <title>Complete genome sequence of Zobellia galactanivorans Dsij.</title>
        <authorList>
            <consortium name="Genoscope - CEA"/>
        </authorList>
    </citation>
    <scope>NUCLEOTIDE SEQUENCE [LARGE SCALE GENOMIC DNA]</scope>
    <source>
        <strain evidence="3">DSM 12802 / CCUG 47099 / CIP 106680 / NCIMB 13871 / Dsij</strain>
    </source>
</reference>
<keyword evidence="3" id="KW-1185">Reference proteome</keyword>
<accession>G0L2R6</accession>
<dbReference type="KEGG" id="zga:ZOBELLIA_1090"/>
<dbReference type="Proteomes" id="UP000008898">
    <property type="component" value="Chromosome"/>
</dbReference>
<sequence>MEQHPTISIWGHPERNNTPKDNQFQPKEINNLKKEHYDNYHLIIRSY</sequence>
<evidence type="ECO:0000256" key="1">
    <source>
        <dbReference type="SAM" id="MobiDB-lite"/>
    </source>
</evidence>
<feature type="region of interest" description="Disordered" evidence="1">
    <location>
        <begin position="1"/>
        <end position="24"/>
    </location>
</feature>
<proteinExistence type="predicted"/>